<dbReference type="GO" id="GO:0005525">
    <property type="term" value="F:GTP binding"/>
    <property type="evidence" value="ECO:0007669"/>
    <property type="project" value="InterPro"/>
</dbReference>
<evidence type="ECO:0000313" key="4">
    <source>
        <dbReference type="Proteomes" id="UP001213000"/>
    </source>
</evidence>
<feature type="domain" description="G" evidence="2">
    <location>
        <begin position="20"/>
        <end position="111"/>
    </location>
</feature>
<comment type="caution">
    <text evidence="3">The sequence shown here is derived from an EMBL/GenBank/DDBJ whole genome shotgun (WGS) entry which is preliminary data.</text>
</comment>
<dbReference type="Pfam" id="PF01926">
    <property type="entry name" value="MMR_HSR1"/>
    <property type="match status" value="1"/>
</dbReference>
<proteinExistence type="predicted"/>
<evidence type="ECO:0000256" key="1">
    <source>
        <dbReference type="SAM" id="Coils"/>
    </source>
</evidence>
<sequence length="323" mass="36558">MLPAELIHATKGVRPDDIIVAFMGPTGSGKSFFVDLLTGQMNKRAGHTLKSVTNDIEATRMTHPNFPGRNIVLIDTPGFDDTTRTDMEILNMISEWLKKTYESKIKLSGLIYLHRITDNRMAGSPYKNLRMFGELCGDLVMTQVVLVTTMWEKVVEVIGAGRQAELKATFWKGLIDRGSEVDALKTATSEEAWRIVLNVVERRMQKDAAEVVLLQEELVDKGIKLNETHAGRALYTDLQKQLAEQKESMKSLLAQVEKSNDPHLTKELRKEYDRIQKEFDRTFHEAETLKRSLLERIMSFVFPKTTKSRAVKLSTPQSSNSAS</sequence>
<dbReference type="SUPFAM" id="SSF52540">
    <property type="entry name" value="P-loop containing nucleoside triphosphate hydrolases"/>
    <property type="match status" value="1"/>
</dbReference>
<evidence type="ECO:0000259" key="2">
    <source>
        <dbReference type="Pfam" id="PF01926"/>
    </source>
</evidence>
<reference evidence="3" key="1">
    <citation type="submission" date="2022-07" db="EMBL/GenBank/DDBJ databases">
        <title>Genome Sequence of Leucocoprinus birnbaumii.</title>
        <authorList>
            <person name="Buettner E."/>
        </authorList>
    </citation>
    <scope>NUCLEOTIDE SEQUENCE</scope>
    <source>
        <strain evidence="3">VT141</strain>
    </source>
</reference>
<gene>
    <name evidence="3" type="ORF">NP233_g12686</name>
</gene>
<dbReference type="InterPro" id="IPR027417">
    <property type="entry name" value="P-loop_NTPase"/>
</dbReference>
<dbReference type="Gene3D" id="3.40.50.300">
    <property type="entry name" value="P-loop containing nucleotide triphosphate hydrolases"/>
    <property type="match status" value="1"/>
</dbReference>
<keyword evidence="1" id="KW-0175">Coiled coil</keyword>
<dbReference type="Proteomes" id="UP001213000">
    <property type="component" value="Unassembled WGS sequence"/>
</dbReference>
<feature type="coiled-coil region" evidence="1">
    <location>
        <begin position="197"/>
        <end position="259"/>
    </location>
</feature>
<name>A0AAD5YK80_9AGAR</name>
<dbReference type="EMBL" id="JANIEX010001938">
    <property type="protein sequence ID" value="KAJ3553263.1"/>
    <property type="molecule type" value="Genomic_DNA"/>
</dbReference>
<keyword evidence="4" id="KW-1185">Reference proteome</keyword>
<dbReference type="AlphaFoldDB" id="A0AAD5YK80"/>
<protein>
    <recommendedName>
        <fullName evidence="2">G domain-containing protein</fullName>
    </recommendedName>
</protein>
<evidence type="ECO:0000313" key="3">
    <source>
        <dbReference type="EMBL" id="KAJ3553263.1"/>
    </source>
</evidence>
<dbReference type="InterPro" id="IPR006073">
    <property type="entry name" value="GTP-bd"/>
</dbReference>
<organism evidence="3 4">
    <name type="scientific">Leucocoprinus birnbaumii</name>
    <dbReference type="NCBI Taxonomy" id="56174"/>
    <lineage>
        <taxon>Eukaryota</taxon>
        <taxon>Fungi</taxon>
        <taxon>Dikarya</taxon>
        <taxon>Basidiomycota</taxon>
        <taxon>Agaricomycotina</taxon>
        <taxon>Agaricomycetes</taxon>
        <taxon>Agaricomycetidae</taxon>
        <taxon>Agaricales</taxon>
        <taxon>Agaricineae</taxon>
        <taxon>Agaricaceae</taxon>
        <taxon>Leucocoprinus</taxon>
    </lineage>
</organism>
<accession>A0AAD5YK80</accession>